<proteinExistence type="predicted"/>
<keyword evidence="3" id="KW-1185">Reference proteome</keyword>
<organism evidence="2 3">
    <name type="scientific">Portunus trituberculatus</name>
    <name type="common">Swimming crab</name>
    <name type="synonym">Neptunus trituberculatus</name>
    <dbReference type="NCBI Taxonomy" id="210409"/>
    <lineage>
        <taxon>Eukaryota</taxon>
        <taxon>Metazoa</taxon>
        <taxon>Ecdysozoa</taxon>
        <taxon>Arthropoda</taxon>
        <taxon>Crustacea</taxon>
        <taxon>Multicrustacea</taxon>
        <taxon>Malacostraca</taxon>
        <taxon>Eumalacostraca</taxon>
        <taxon>Eucarida</taxon>
        <taxon>Decapoda</taxon>
        <taxon>Pleocyemata</taxon>
        <taxon>Brachyura</taxon>
        <taxon>Eubrachyura</taxon>
        <taxon>Portunoidea</taxon>
        <taxon>Portunidae</taxon>
        <taxon>Portuninae</taxon>
        <taxon>Portunus</taxon>
    </lineage>
</organism>
<dbReference type="Proteomes" id="UP000324222">
    <property type="component" value="Unassembled WGS sequence"/>
</dbReference>
<evidence type="ECO:0000256" key="1">
    <source>
        <dbReference type="SAM" id="MobiDB-lite"/>
    </source>
</evidence>
<name>A0A5B7JTX9_PORTR</name>
<reference evidence="2 3" key="1">
    <citation type="submission" date="2019-05" db="EMBL/GenBank/DDBJ databases">
        <title>Another draft genome of Portunus trituberculatus and its Hox gene families provides insights of decapod evolution.</title>
        <authorList>
            <person name="Jeong J.-H."/>
            <person name="Song I."/>
            <person name="Kim S."/>
            <person name="Choi T."/>
            <person name="Kim D."/>
            <person name="Ryu S."/>
            <person name="Kim W."/>
        </authorList>
    </citation>
    <scope>NUCLEOTIDE SEQUENCE [LARGE SCALE GENOMIC DNA]</scope>
    <source>
        <tissue evidence="2">Muscle</tissue>
    </source>
</reference>
<feature type="region of interest" description="Disordered" evidence="1">
    <location>
        <begin position="1"/>
        <end position="79"/>
    </location>
</feature>
<comment type="caution">
    <text evidence="2">The sequence shown here is derived from an EMBL/GenBank/DDBJ whole genome shotgun (WGS) entry which is preliminary data.</text>
</comment>
<evidence type="ECO:0000313" key="2">
    <source>
        <dbReference type="EMBL" id="MPC96538.1"/>
    </source>
</evidence>
<feature type="compositionally biased region" description="Low complexity" evidence="1">
    <location>
        <begin position="25"/>
        <end position="34"/>
    </location>
</feature>
<sequence>MNMETCHGTEEVKNTFPTTKPPPQHHNTTTHPSTYSQPQPPRKRKVVGAGAAGDYIIGTKPSPKAPRSRHPPTTIPVIT</sequence>
<dbReference type="AlphaFoldDB" id="A0A5B7JTX9"/>
<protein>
    <submittedName>
        <fullName evidence="2">Uncharacterized protein</fullName>
    </submittedName>
</protein>
<evidence type="ECO:0000313" key="3">
    <source>
        <dbReference type="Proteomes" id="UP000324222"/>
    </source>
</evidence>
<accession>A0A5B7JTX9</accession>
<dbReference type="EMBL" id="VSRR010106348">
    <property type="protein sequence ID" value="MPC96538.1"/>
    <property type="molecule type" value="Genomic_DNA"/>
</dbReference>
<gene>
    <name evidence="2" type="ORF">E2C01_091801</name>
</gene>